<dbReference type="InterPro" id="IPR036396">
    <property type="entry name" value="Cyt_P450_sf"/>
</dbReference>
<dbReference type="Pfam" id="PF00067">
    <property type="entry name" value="p450"/>
    <property type="match status" value="1"/>
</dbReference>
<dbReference type="EMBL" id="CP126664">
    <property type="protein sequence ID" value="WKA09072.1"/>
    <property type="molecule type" value="Genomic_DNA"/>
</dbReference>
<dbReference type="SUPFAM" id="SSF48264">
    <property type="entry name" value="Cytochrome P450"/>
    <property type="match status" value="1"/>
</dbReference>
<dbReference type="PANTHER" id="PTHR47946">
    <property type="entry name" value="CYTOCHROME P450 78A7-RELATED"/>
    <property type="match status" value="1"/>
</dbReference>
<evidence type="ECO:0000256" key="2">
    <source>
        <dbReference type="ARBA" id="ARBA00010617"/>
    </source>
</evidence>
<keyword evidence="4" id="KW-0479">Metal-binding</keyword>
<keyword evidence="7" id="KW-0503">Monooxygenase</keyword>
<reference evidence="8 9" key="1">
    <citation type="journal article" date="2023" name="Hortic Res">
        <title>The complete reference genome for grapevine (Vitis vinifera L.) genetics and breeding.</title>
        <authorList>
            <person name="Shi X."/>
            <person name="Cao S."/>
            <person name="Wang X."/>
            <person name="Huang S."/>
            <person name="Wang Y."/>
            <person name="Liu Z."/>
            <person name="Liu W."/>
            <person name="Leng X."/>
            <person name="Peng Y."/>
            <person name="Wang N."/>
            <person name="Wang Y."/>
            <person name="Ma Z."/>
            <person name="Xu X."/>
            <person name="Zhang F."/>
            <person name="Xue H."/>
            <person name="Zhong H."/>
            <person name="Wang Y."/>
            <person name="Zhang K."/>
            <person name="Velt A."/>
            <person name="Avia K."/>
            <person name="Holtgrawe D."/>
            <person name="Grimplet J."/>
            <person name="Matus J.T."/>
            <person name="Ware D."/>
            <person name="Wu X."/>
            <person name="Wang H."/>
            <person name="Liu C."/>
            <person name="Fang Y."/>
            <person name="Rustenholz C."/>
            <person name="Cheng Z."/>
            <person name="Xiao H."/>
            <person name="Zhou Y."/>
        </authorList>
    </citation>
    <scope>NUCLEOTIDE SEQUENCE [LARGE SCALE GENOMIC DNA]</scope>
    <source>
        <strain evidence="9">cv. Pinot noir / PN40024</strain>
        <tissue evidence="8">Leaf</tissue>
    </source>
</reference>
<sequence>MQCLWCASHGLRWRNLRRISVTSLFSSRRTAGFGEFRKTIGLKVVDEMMEKKGEVKVKKMFHFGSLDYVMMSVFGRSYDFGEGIKGYLDWNAKLNSCSNFTIGNHDSQM</sequence>
<gene>
    <name evidence="8" type="ORF">VitviT2T_026750</name>
</gene>
<keyword evidence="6" id="KW-0408">Iron</keyword>
<proteinExistence type="inferred from homology"/>
<evidence type="ECO:0000256" key="7">
    <source>
        <dbReference type="ARBA" id="ARBA00023033"/>
    </source>
</evidence>
<name>A0ABY9DNW4_VITVI</name>
<keyword evidence="9" id="KW-1185">Reference proteome</keyword>
<dbReference type="Proteomes" id="UP001227230">
    <property type="component" value="Chromosome 17"/>
</dbReference>
<evidence type="ECO:0000256" key="1">
    <source>
        <dbReference type="ARBA" id="ARBA00001971"/>
    </source>
</evidence>
<evidence type="ECO:0000313" key="9">
    <source>
        <dbReference type="Proteomes" id="UP001227230"/>
    </source>
</evidence>
<evidence type="ECO:0000313" key="8">
    <source>
        <dbReference type="EMBL" id="WKA09072.1"/>
    </source>
</evidence>
<dbReference type="InterPro" id="IPR051996">
    <property type="entry name" value="Cytochrome_P450_78A"/>
</dbReference>
<evidence type="ECO:0000256" key="6">
    <source>
        <dbReference type="ARBA" id="ARBA00023004"/>
    </source>
</evidence>
<organism evidence="8 9">
    <name type="scientific">Vitis vinifera</name>
    <name type="common">Grape</name>
    <dbReference type="NCBI Taxonomy" id="29760"/>
    <lineage>
        <taxon>Eukaryota</taxon>
        <taxon>Viridiplantae</taxon>
        <taxon>Streptophyta</taxon>
        <taxon>Embryophyta</taxon>
        <taxon>Tracheophyta</taxon>
        <taxon>Spermatophyta</taxon>
        <taxon>Magnoliopsida</taxon>
        <taxon>eudicotyledons</taxon>
        <taxon>Gunneridae</taxon>
        <taxon>Pentapetalae</taxon>
        <taxon>rosids</taxon>
        <taxon>Vitales</taxon>
        <taxon>Vitaceae</taxon>
        <taxon>Viteae</taxon>
        <taxon>Vitis</taxon>
    </lineage>
</organism>
<accession>A0ABY9DNW4</accession>
<comment type="cofactor">
    <cofactor evidence="1">
        <name>heme</name>
        <dbReference type="ChEBI" id="CHEBI:30413"/>
    </cofactor>
</comment>
<protein>
    <submittedName>
        <fullName evidence="8">Uncharacterized protein</fullName>
    </submittedName>
</protein>
<evidence type="ECO:0000256" key="5">
    <source>
        <dbReference type="ARBA" id="ARBA00023002"/>
    </source>
</evidence>
<dbReference type="InterPro" id="IPR001128">
    <property type="entry name" value="Cyt_P450"/>
</dbReference>
<evidence type="ECO:0000256" key="4">
    <source>
        <dbReference type="ARBA" id="ARBA00022723"/>
    </source>
</evidence>
<keyword evidence="5" id="KW-0560">Oxidoreductase</keyword>
<dbReference type="PANTHER" id="PTHR47946:SF14">
    <property type="entry name" value="CYTOCHROME P450 FAMILY PROTEIN"/>
    <property type="match status" value="1"/>
</dbReference>
<comment type="similarity">
    <text evidence="2">Belongs to the cytochrome P450 family.</text>
</comment>
<keyword evidence="3" id="KW-0349">Heme</keyword>
<evidence type="ECO:0000256" key="3">
    <source>
        <dbReference type="ARBA" id="ARBA00022617"/>
    </source>
</evidence>
<dbReference type="Gene3D" id="1.10.630.10">
    <property type="entry name" value="Cytochrome P450"/>
    <property type="match status" value="1"/>
</dbReference>